<dbReference type="GO" id="GO:0004077">
    <property type="term" value="F:biotin--[biotin carboxyl-carrier protein] ligase activity"/>
    <property type="evidence" value="ECO:0007669"/>
    <property type="project" value="InterPro"/>
</dbReference>
<dbReference type="GO" id="GO:0005737">
    <property type="term" value="C:cytoplasm"/>
    <property type="evidence" value="ECO:0007669"/>
    <property type="project" value="TreeGrafter"/>
</dbReference>
<dbReference type="CDD" id="cd16442">
    <property type="entry name" value="BPL"/>
    <property type="match status" value="1"/>
</dbReference>
<keyword evidence="2 4" id="KW-0436">Ligase</keyword>
<comment type="caution">
    <text evidence="4">The sequence shown here is derived from an EMBL/GenBank/DDBJ whole genome shotgun (WGS) entry which is preliminary data.</text>
</comment>
<dbReference type="InterPro" id="IPR004143">
    <property type="entry name" value="BPL_LPL_catalytic"/>
</dbReference>
<reference evidence="4" key="1">
    <citation type="journal article" date="2023" name="Mol. Phylogenet. Evol.">
        <title>Genome-scale phylogeny and comparative genomics of the fungal order Sordariales.</title>
        <authorList>
            <person name="Hensen N."/>
            <person name="Bonometti L."/>
            <person name="Westerberg I."/>
            <person name="Brannstrom I.O."/>
            <person name="Guillou S."/>
            <person name="Cros-Aarteil S."/>
            <person name="Calhoun S."/>
            <person name="Haridas S."/>
            <person name="Kuo A."/>
            <person name="Mondo S."/>
            <person name="Pangilinan J."/>
            <person name="Riley R."/>
            <person name="LaButti K."/>
            <person name="Andreopoulos B."/>
            <person name="Lipzen A."/>
            <person name="Chen C."/>
            <person name="Yan M."/>
            <person name="Daum C."/>
            <person name="Ng V."/>
            <person name="Clum A."/>
            <person name="Steindorff A."/>
            <person name="Ohm R.A."/>
            <person name="Martin F."/>
            <person name="Silar P."/>
            <person name="Natvig D.O."/>
            <person name="Lalanne C."/>
            <person name="Gautier V."/>
            <person name="Ament-Velasquez S.L."/>
            <person name="Kruys A."/>
            <person name="Hutchinson M.I."/>
            <person name="Powell A.J."/>
            <person name="Barry K."/>
            <person name="Miller A.N."/>
            <person name="Grigoriev I.V."/>
            <person name="Debuchy R."/>
            <person name="Gladieux P."/>
            <person name="Hiltunen Thoren M."/>
            <person name="Johannesson H."/>
        </authorList>
    </citation>
    <scope>NUCLEOTIDE SEQUENCE</scope>
    <source>
        <strain evidence="4">CBS 232.78</strain>
    </source>
</reference>
<dbReference type="NCBIfam" id="TIGR00121">
    <property type="entry name" value="birA_ligase"/>
    <property type="match status" value="1"/>
</dbReference>
<evidence type="ECO:0000256" key="1">
    <source>
        <dbReference type="ARBA" id="ARBA00009934"/>
    </source>
</evidence>
<organism evidence="4 5">
    <name type="scientific">Podospora didyma</name>
    <dbReference type="NCBI Taxonomy" id="330526"/>
    <lineage>
        <taxon>Eukaryota</taxon>
        <taxon>Fungi</taxon>
        <taxon>Dikarya</taxon>
        <taxon>Ascomycota</taxon>
        <taxon>Pezizomycotina</taxon>
        <taxon>Sordariomycetes</taxon>
        <taxon>Sordariomycetidae</taxon>
        <taxon>Sordariales</taxon>
        <taxon>Podosporaceae</taxon>
        <taxon>Podospora</taxon>
    </lineage>
</organism>
<feature type="domain" description="BPL/LPL catalytic" evidence="3">
    <location>
        <begin position="394"/>
        <end position="602"/>
    </location>
</feature>
<dbReference type="InterPro" id="IPR029062">
    <property type="entry name" value="Class_I_gatase-like"/>
</dbReference>
<evidence type="ECO:0000313" key="5">
    <source>
        <dbReference type="Proteomes" id="UP001285441"/>
    </source>
</evidence>
<sequence>MASRKLNVLVYTGTGSTLESVRHCIYSLRRLLSPNYAVIPIAEAALLKEPWAPTCALLVFPGGADLGYCRVLNGAGNRTITQFVRRGGAYLGFCAGGYYGSQRCEFEVGNRQMEVIGSRELAFFPGTCRGGAFRGFEYNSERGAKAARIIVKKGGFSGAGLLPDEFRCYYNGGGVFVDSDLKSSSSVEVLAEFAEDLNVESGDSKAAVVFCKVGEGSAILTGPHPEFAAVNLSQHKDIPGYSTLVDDLAADDGARTNFLKACLAKLGLEVSQGETSVPSLSKVHLSSINHTEVGELLHSLEDIISKEDGEGYVKDGNDLFHLEKPDSRWSMASLSKALISEYEAPKKNTGRGTPDPADDYTQIPKRIVSHDNAWPEPKETPYFNHAVFYSSLEQYRRKDRGAEEWGDMLMYGEVVTSTNTLLERNHKLLSKLPTGFTLAATTQVAGRGRGSNVWVSPAGCLIMSTVINHPAEYAASRPIVFIQYLAAVAIVEAIKSYDVGCANLNVKLKWPNDIYAQDPAKPREVSYVKIGGILANCAYSAGNYQIVLGIGINTNNERPTTSLDAMLAAAAARTNKKPEPFRIERLIARILTRLEVLYGEFCRTGFSKELENKYYQHWLHTNQIVTLEVEGGVKARVLGITMDWGMLKAEEVTESGINGALQPTGKVWALQSDENSFDFWRGLVRRKV</sequence>
<accession>A0AAE0TW70</accession>
<dbReference type="Gene3D" id="3.30.930.10">
    <property type="entry name" value="Bira Bifunctional Protein, Domain 2"/>
    <property type="match status" value="1"/>
</dbReference>
<dbReference type="Gene3D" id="3.40.50.880">
    <property type="match status" value="1"/>
</dbReference>
<dbReference type="PROSITE" id="PS51733">
    <property type="entry name" value="BPL_LPL_CATALYTIC"/>
    <property type="match status" value="1"/>
</dbReference>
<evidence type="ECO:0000313" key="4">
    <source>
        <dbReference type="EMBL" id="KAK3381728.1"/>
    </source>
</evidence>
<evidence type="ECO:0000259" key="3">
    <source>
        <dbReference type="PROSITE" id="PS51733"/>
    </source>
</evidence>
<evidence type="ECO:0000256" key="2">
    <source>
        <dbReference type="ARBA" id="ARBA00022598"/>
    </source>
</evidence>
<dbReference type="CDD" id="cd03144">
    <property type="entry name" value="GATase1_ScBLP_like"/>
    <property type="match status" value="1"/>
</dbReference>
<dbReference type="InterPro" id="IPR019197">
    <property type="entry name" value="Biotin-prot_ligase_N"/>
</dbReference>
<dbReference type="AlphaFoldDB" id="A0AAE0TW70"/>
<dbReference type="PANTHER" id="PTHR12835">
    <property type="entry name" value="BIOTIN PROTEIN LIGASE"/>
    <property type="match status" value="1"/>
</dbReference>
<name>A0AAE0TW70_9PEZI</name>
<protein>
    <submittedName>
        <fullName evidence="4">Biotin-protein ligase</fullName>
    </submittedName>
</protein>
<dbReference type="Pfam" id="PF09825">
    <property type="entry name" value="BPL_N"/>
    <property type="match status" value="1"/>
</dbReference>
<dbReference type="EMBL" id="JAULSW010000005">
    <property type="protein sequence ID" value="KAK3381728.1"/>
    <property type="molecule type" value="Genomic_DNA"/>
</dbReference>
<dbReference type="Proteomes" id="UP001285441">
    <property type="component" value="Unassembled WGS sequence"/>
</dbReference>
<dbReference type="SUPFAM" id="SSF52317">
    <property type="entry name" value="Class I glutamine amidotransferase-like"/>
    <property type="match status" value="1"/>
</dbReference>
<dbReference type="SUPFAM" id="SSF55681">
    <property type="entry name" value="Class II aaRS and biotin synthetases"/>
    <property type="match status" value="1"/>
</dbReference>
<dbReference type="InterPro" id="IPR004408">
    <property type="entry name" value="Biotin_CoA_COase_ligase"/>
</dbReference>
<dbReference type="InterPro" id="IPR045864">
    <property type="entry name" value="aa-tRNA-synth_II/BPL/LPL"/>
</dbReference>
<dbReference type="PANTHER" id="PTHR12835:SF5">
    <property type="entry name" value="BIOTIN--PROTEIN LIGASE"/>
    <property type="match status" value="1"/>
</dbReference>
<gene>
    <name evidence="4" type="ORF">B0H63DRAFT_546376</name>
</gene>
<comment type="similarity">
    <text evidence="1">Belongs to the biotin--protein ligase family.</text>
</comment>
<keyword evidence="5" id="KW-1185">Reference proteome</keyword>
<reference evidence="4" key="2">
    <citation type="submission" date="2023-06" db="EMBL/GenBank/DDBJ databases">
        <authorList>
            <consortium name="Lawrence Berkeley National Laboratory"/>
            <person name="Haridas S."/>
            <person name="Hensen N."/>
            <person name="Bonometti L."/>
            <person name="Westerberg I."/>
            <person name="Brannstrom I.O."/>
            <person name="Guillou S."/>
            <person name="Cros-Aarteil S."/>
            <person name="Calhoun S."/>
            <person name="Kuo A."/>
            <person name="Mondo S."/>
            <person name="Pangilinan J."/>
            <person name="Riley R."/>
            <person name="LaButti K."/>
            <person name="Andreopoulos B."/>
            <person name="Lipzen A."/>
            <person name="Chen C."/>
            <person name="Yanf M."/>
            <person name="Daum C."/>
            <person name="Ng V."/>
            <person name="Clum A."/>
            <person name="Steindorff A."/>
            <person name="Ohm R."/>
            <person name="Martin F."/>
            <person name="Silar P."/>
            <person name="Natvig D."/>
            <person name="Lalanne C."/>
            <person name="Gautier V."/>
            <person name="Ament-velasquez S.L."/>
            <person name="Kruys A."/>
            <person name="Hutchinson M.I."/>
            <person name="Powell A.J."/>
            <person name="Barry K."/>
            <person name="Miller A.N."/>
            <person name="Grigoriev I.V."/>
            <person name="Debuchy R."/>
            <person name="Gladieux P."/>
            <person name="Thoren M.H."/>
            <person name="Johannesson H."/>
        </authorList>
    </citation>
    <scope>NUCLEOTIDE SEQUENCE</scope>
    <source>
        <strain evidence="4">CBS 232.78</strain>
    </source>
</reference>
<proteinExistence type="inferred from homology"/>
<dbReference type="Pfam" id="PF03099">
    <property type="entry name" value="BPL_LplA_LipB"/>
    <property type="match status" value="1"/>
</dbReference>